<evidence type="ECO:0000256" key="9">
    <source>
        <dbReference type="ARBA" id="ARBA00023316"/>
    </source>
</evidence>
<dbReference type="InterPro" id="IPR037654">
    <property type="entry name" value="Big1"/>
</dbReference>
<feature type="signal peptide" evidence="11">
    <location>
        <begin position="1"/>
        <end position="18"/>
    </location>
</feature>
<feature type="transmembrane region" description="Helical" evidence="10">
    <location>
        <begin position="240"/>
        <end position="264"/>
    </location>
</feature>
<evidence type="ECO:0000256" key="7">
    <source>
        <dbReference type="ARBA" id="ARBA00022989"/>
    </source>
</evidence>
<dbReference type="EMBL" id="JAXOVC010000006">
    <property type="protein sequence ID" value="KAK4500195.1"/>
    <property type="molecule type" value="Genomic_DNA"/>
</dbReference>
<feature type="chain" id="PRO_5046419433" description="Protein BIG1" evidence="11">
    <location>
        <begin position="19"/>
        <end position="286"/>
    </location>
</feature>
<dbReference type="PANTHER" id="PTHR28285">
    <property type="entry name" value="PROTEIN BIG1"/>
    <property type="match status" value="1"/>
</dbReference>
<evidence type="ECO:0000256" key="11">
    <source>
        <dbReference type="SAM" id="SignalP"/>
    </source>
</evidence>
<evidence type="ECO:0000256" key="4">
    <source>
        <dbReference type="ARBA" id="ARBA00022692"/>
    </source>
</evidence>
<keyword evidence="5 11" id="KW-0732">Signal</keyword>
<feature type="domain" description="V-type proton ATPase subunit S1/VOA1 transmembrane" evidence="12">
    <location>
        <begin position="234"/>
        <end position="273"/>
    </location>
</feature>
<gene>
    <name evidence="13" type="ORF">PRZ48_008381</name>
</gene>
<keyword evidence="14" id="KW-1185">Reference proteome</keyword>
<keyword evidence="4 10" id="KW-0812">Transmembrane</keyword>
<evidence type="ECO:0000259" key="12">
    <source>
        <dbReference type="Pfam" id="PF20520"/>
    </source>
</evidence>
<comment type="subcellular location">
    <subcellularLocation>
        <location evidence="1">Endoplasmic reticulum membrane</location>
        <topology evidence="1">Single-pass type I membrane protein</topology>
    </subcellularLocation>
</comment>
<keyword evidence="8 10" id="KW-0472">Membrane</keyword>
<keyword evidence="9" id="KW-0961">Cell wall biogenesis/degradation</keyword>
<protein>
    <recommendedName>
        <fullName evidence="3">Protein BIG1</fullName>
    </recommendedName>
</protein>
<evidence type="ECO:0000256" key="6">
    <source>
        <dbReference type="ARBA" id="ARBA00022824"/>
    </source>
</evidence>
<reference evidence="13 14" key="1">
    <citation type="journal article" date="2023" name="G3 (Bethesda)">
        <title>A chromosome-level genome assembly of Zasmidium syzygii isolated from banana leaves.</title>
        <authorList>
            <person name="van Westerhoven A.C."/>
            <person name="Mehrabi R."/>
            <person name="Talebi R."/>
            <person name="Steentjes M.B.F."/>
            <person name="Corcolon B."/>
            <person name="Chong P.A."/>
            <person name="Kema G.H.J."/>
            <person name="Seidl M.F."/>
        </authorList>
    </citation>
    <scope>NUCLEOTIDE SEQUENCE [LARGE SCALE GENOMIC DNA]</scope>
    <source>
        <strain evidence="13 14">P124</strain>
    </source>
</reference>
<evidence type="ECO:0000313" key="14">
    <source>
        <dbReference type="Proteomes" id="UP001305779"/>
    </source>
</evidence>
<dbReference type="Pfam" id="PF20520">
    <property type="entry name" value="Ac45-VOA1_TM"/>
    <property type="match status" value="1"/>
</dbReference>
<evidence type="ECO:0000256" key="8">
    <source>
        <dbReference type="ARBA" id="ARBA00023136"/>
    </source>
</evidence>
<evidence type="ECO:0000256" key="5">
    <source>
        <dbReference type="ARBA" id="ARBA00022729"/>
    </source>
</evidence>
<dbReference type="InterPro" id="IPR046756">
    <property type="entry name" value="VAS1/VOA1_TM"/>
</dbReference>
<keyword evidence="7 10" id="KW-1133">Transmembrane helix</keyword>
<evidence type="ECO:0000256" key="2">
    <source>
        <dbReference type="ARBA" id="ARBA00008203"/>
    </source>
</evidence>
<name>A0ABR0EFC4_ZASCE</name>
<evidence type="ECO:0000256" key="1">
    <source>
        <dbReference type="ARBA" id="ARBA00004115"/>
    </source>
</evidence>
<evidence type="ECO:0000313" key="13">
    <source>
        <dbReference type="EMBL" id="KAK4500195.1"/>
    </source>
</evidence>
<accession>A0ABR0EFC4</accession>
<organism evidence="13 14">
    <name type="scientific">Zasmidium cellare</name>
    <name type="common">Wine cellar mold</name>
    <name type="synonym">Racodium cellare</name>
    <dbReference type="NCBI Taxonomy" id="395010"/>
    <lineage>
        <taxon>Eukaryota</taxon>
        <taxon>Fungi</taxon>
        <taxon>Dikarya</taxon>
        <taxon>Ascomycota</taxon>
        <taxon>Pezizomycotina</taxon>
        <taxon>Dothideomycetes</taxon>
        <taxon>Dothideomycetidae</taxon>
        <taxon>Mycosphaerellales</taxon>
        <taxon>Mycosphaerellaceae</taxon>
        <taxon>Zasmidium</taxon>
    </lineage>
</organism>
<keyword evidence="6" id="KW-0256">Endoplasmic reticulum</keyword>
<dbReference type="Proteomes" id="UP001305779">
    <property type="component" value="Unassembled WGS sequence"/>
</dbReference>
<dbReference type="PANTHER" id="PTHR28285:SF1">
    <property type="entry name" value="PROTEIN BIG1"/>
    <property type="match status" value="1"/>
</dbReference>
<comment type="caution">
    <text evidence="13">The sequence shown here is derived from an EMBL/GenBank/DDBJ whole genome shotgun (WGS) entry which is preliminary data.</text>
</comment>
<comment type="similarity">
    <text evidence="2">Belongs to the BIG1 family.</text>
</comment>
<evidence type="ECO:0000256" key="3">
    <source>
        <dbReference type="ARBA" id="ARBA00022089"/>
    </source>
</evidence>
<proteinExistence type="inferred from homology"/>
<sequence length="286" mass="31324">MLIRGLTALLLAASAVDALRDAYPFVLLSTEAIPSSTLQSTQLSTAQKLQTSLLNALSALDANTQFIFIEQGGVSASDLRDGSAMPKLRRRIGDSQYKSMVQVPEVLGGVDLESLAEKVGGERSSVVVVPGVVEGESVEGRRQVLGDTDSSIENTLSERLSNHTSHVIVYVSVPFSHEASEDVKQEQDYKMDEPPFHEVMHTDLKRDLERGLRRRQETGGDDFQRDLPLFEKYQFLTPGIFMGLSVSILLFGILYVGISAIAGLEVSYMAFSKEMGPQAQGQKKQQ</sequence>
<evidence type="ECO:0000256" key="10">
    <source>
        <dbReference type="SAM" id="Phobius"/>
    </source>
</evidence>